<dbReference type="EMBL" id="MTSL01000090">
    <property type="protein sequence ID" value="PJF18987.1"/>
    <property type="molecule type" value="Genomic_DNA"/>
</dbReference>
<name>A0A2H9TML9_9FUNG</name>
<feature type="non-terminal residue" evidence="2">
    <location>
        <position position="1"/>
    </location>
</feature>
<evidence type="ECO:0000313" key="2">
    <source>
        <dbReference type="EMBL" id="PJF18987.1"/>
    </source>
</evidence>
<comment type="caution">
    <text evidence="2">The sequence shown here is derived from an EMBL/GenBank/DDBJ whole genome shotgun (WGS) entry which is preliminary data.</text>
</comment>
<proteinExistence type="predicted"/>
<organism evidence="2 3">
    <name type="scientific">Paramicrosporidium saccamoebae</name>
    <dbReference type="NCBI Taxonomy" id="1246581"/>
    <lineage>
        <taxon>Eukaryota</taxon>
        <taxon>Fungi</taxon>
        <taxon>Fungi incertae sedis</taxon>
        <taxon>Cryptomycota</taxon>
        <taxon>Cryptomycota incertae sedis</taxon>
        <taxon>Paramicrosporidium</taxon>
    </lineage>
</organism>
<gene>
    <name evidence="2" type="ORF">PSACC_01193</name>
</gene>
<accession>A0A2H9TML9</accession>
<evidence type="ECO:0000313" key="3">
    <source>
        <dbReference type="Proteomes" id="UP000240830"/>
    </source>
</evidence>
<dbReference type="Proteomes" id="UP000240830">
    <property type="component" value="Unassembled WGS sequence"/>
</dbReference>
<feature type="region of interest" description="Disordered" evidence="1">
    <location>
        <begin position="262"/>
        <end position="287"/>
    </location>
</feature>
<protein>
    <submittedName>
        <fullName evidence="2">Uncharacterized protein</fullName>
    </submittedName>
</protein>
<sequence>DDERKKLFKLVTRFYLGIGAPSFTETDQFCNKVPEAFGNLAGRLQGASMGIKIRTLMFNSEYFSKWVTLSGFSTDLSKFLTWALVGQITSKESMQKIETLHTRCGMFAKELIMKFPLYEQLLQSLDPADCREGEKVAKQFVVGLIPELNGKYAEVANAIPDDEYVVDVNNALRTSDYLCAADGKCKDVNAYVEKLKADMQTTFRMTIGMNEKTLNKLLTSYRVPTEELGEARGSIYDVCTNIHGGTLEACIQEILNYKTAGDANKKPGRSPSAQPPATGAPNSPLNGAKAYWNDKISQDFRDLLRDKPFWTDEEADKAKTASATPDYVKSDGTSTGLGENDKVVLTYLLNNLPDDRDLRKDITEVASRTYIKSLGVKNDNVSGPGIISRKLFDKVKGLQGCPIEQRIRILILKNVDLAKEIIPGQDGISVECFLAWVYGCTTEEDVAHVMKLWKEERAKQFIKHFPFMWYLTRKFHLPQLNQSKSIVKGFFHKHDNKSYEKVIEAIPELELDPIVEKFYENMPECCTRENGCEAIDQYFKKLIDRMTQVVNIRICTFITDALMGNIFMTALPLSRTKRTALYAPIYASSLKPQRGTLNKCTTRVTLQHEDGLIHIPSQHPKNGLALSQGLYRQCSASRVRECNGDTKDSCGILERGWVCRLCATQ</sequence>
<keyword evidence="3" id="KW-1185">Reference proteome</keyword>
<reference evidence="2 3" key="1">
    <citation type="submission" date="2016-10" db="EMBL/GenBank/DDBJ databases">
        <title>The genome of Paramicrosporidium saccamoebae is the missing link in understanding Cryptomycota and Microsporidia evolution.</title>
        <authorList>
            <person name="Quandt C.A."/>
            <person name="Beaudet D."/>
            <person name="Corsaro D."/>
            <person name="Michel R."/>
            <person name="Corradi N."/>
            <person name="James T."/>
        </authorList>
    </citation>
    <scope>NUCLEOTIDE SEQUENCE [LARGE SCALE GENOMIC DNA]</scope>
    <source>
        <strain evidence="2 3">KSL3</strain>
    </source>
</reference>
<evidence type="ECO:0000256" key="1">
    <source>
        <dbReference type="SAM" id="MobiDB-lite"/>
    </source>
</evidence>
<dbReference type="AlphaFoldDB" id="A0A2H9TML9"/>